<proteinExistence type="predicted"/>
<dbReference type="RefSeq" id="WP_146596910.1">
    <property type="nucleotide sequence ID" value="NZ_SJPT01000010.1"/>
</dbReference>
<evidence type="ECO:0000313" key="1">
    <source>
        <dbReference type="EMBL" id="TWU17722.1"/>
    </source>
</evidence>
<protein>
    <submittedName>
        <fullName evidence="1">Uncharacterized protein</fullName>
    </submittedName>
</protein>
<evidence type="ECO:0000313" key="2">
    <source>
        <dbReference type="Proteomes" id="UP000316304"/>
    </source>
</evidence>
<keyword evidence="2" id="KW-1185">Reference proteome</keyword>
<gene>
    <name evidence="1" type="ORF">Pla52o_49370</name>
</gene>
<dbReference type="EMBL" id="SJPT01000010">
    <property type="protein sequence ID" value="TWU17722.1"/>
    <property type="molecule type" value="Genomic_DNA"/>
</dbReference>
<dbReference type="AlphaFoldDB" id="A0A5C6C0T6"/>
<name>A0A5C6C0T6_9BACT</name>
<reference evidence="1 2" key="1">
    <citation type="submission" date="2019-02" db="EMBL/GenBank/DDBJ databases">
        <title>Deep-cultivation of Planctomycetes and their phenomic and genomic characterization uncovers novel biology.</title>
        <authorList>
            <person name="Wiegand S."/>
            <person name="Jogler M."/>
            <person name="Boedeker C."/>
            <person name="Pinto D."/>
            <person name="Vollmers J."/>
            <person name="Rivas-Marin E."/>
            <person name="Kohn T."/>
            <person name="Peeters S.H."/>
            <person name="Heuer A."/>
            <person name="Rast P."/>
            <person name="Oberbeckmann S."/>
            <person name="Bunk B."/>
            <person name="Jeske O."/>
            <person name="Meyerdierks A."/>
            <person name="Storesund J.E."/>
            <person name="Kallscheuer N."/>
            <person name="Luecker S."/>
            <person name="Lage O.M."/>
            <person name="Pohl T."/>
            <person name="Merkel B.J."/>
            <person name="Hornburger P."/>
            <person name="Mueller R.-W."/>
            <person name="Bruemmer F."/>
            <person name="Labrenz M."/>
            <person name="Spormann A.M."/>
            <person name="Op Den Camp H."/>
            <person name="Overmann J."/>
            <person name="Amann R."/>
            <person name="Jetten M.S.M."/>
            <person name="Mascher T."/>
            <person name="Medema M.H."/>
            <person name="Devos D.P."/>
            <person name="Kaster A.-K."/>
            <person name="Ovreas L."/>
            <person name="Rohde M."/>
            <person name="Galperin M.Y."/>
            <person name="Jogler C."/>
        </authorList>
    </citation>
    <scope>NUCLEOTIDE SEQUENCE [LARGE SCALE GENOMIC DNA]</scope>
    <source>
        <strain evidence="1 2">Pla52o</strain>
    </source>
</reference>
<accession>A0A5C6C0T6</accession>
<organism evidence="1 2">
    <name type="scientific">Novipirellula galeiformis</name>
    <dbReference type="NCBI Taxonomy" id="2528004"/>
    <lineage>
        <taxon>Bacteria</taxon>
        <taxon>Pseudomonadati</taxon>
        <taxon>Planctomycetota</taxon>
        <taxon>Planctomycetia</taxon>
        <taxon>Pirellulales</taxon>
        <taxon>Pirellulaceae</taxon>
        <taxon>Novipirellula</taxon>
    </lineage>
</organism>
<sequence>MYCVHCGAEGAAAFCAECGQRQDPIVGKDDSPTESVDAIIEAVMHWTESIQYETVLGNSDARNRIAFVARDTQQGVTGEDLLAVFDAVSPVGVSLVKLSKVIVPICDKLGIKTDRQAQHAFVAPPGRVLLATLCAMASKSLVIAEVRQDVEKCYLSAEIPATLITHCGKLQILLEVRDGYVQVSLATTISAQWYDWGKSTRLIREIFAAIDNDLRDQQAQQLASSDSASFRQVA</sequence>
<comment type="caution">
    <text evidence="1">The sequence shown here is derived from an EMBL/GenBank/DDBJ whole genome shotgun (WGS) entry which is preliminary data.</text>
</comment>
<dbReference type="OrthoDB" id="289738at2"/>
<dbReference type="Proteomes" id="UP000316304">
    <property type="component" value="Unassembled WGS sequence"/>
</dbReference>